<dbReference type="InterPro" id="IPR012337">
    <property type="entry name" value="RNaseH-like_sf"/>
</dbReference>
<dbReference type="RefSeq" id="WP_236734545.1">
    <property type="nucleotide sequence ID" value="NZ_LMVK01000004.1"/>
</dbReference>
<dbReference type="EMBL" id="FCNL01000011">
    <property type="protein sequence ID" value="CVI15280.1"/>
    <property type="molecule type" value="Genomic_DNA"/>
</dbReference>
<protein>
    <submittedName>
        <fullName evidence="1">Uncharacterized protein</fullName>
    </submittedName>
</protein>
<dbReference type="SUPFAM" id="SSF53098">
    <property type="entry name" value="Ribonuclease H-like"/>
    <property type="match status" value="1"/>
</dbReference>
<accession>A0A822UZ91</accession>
<evidence type="ECO:0000313" key="1">
    <source>
        <dbReference type="EMBL" id="CVI15280.1"/>
    </source>
</evidence>
<proteinExistence type="predicted"/>
<name>A0A822UZ91_AGRTU</name>
<comment type="caution">
    <text evidence="1">The sequence shown here is derived from an EMBL/GenBank/DDBJ whole genome shotgun (WGS) entry which is preliminary data.</text>
</comment>
<gene>
    <name evidence="1" type="ORF">AGR4A_Cc190057</name>
</gene>
<dbReference type="InterPro" id="IPR036397">
    <property type="entry name" value="RNaseH_sf"/>
</dbReference>
<sequence length="273" mass="30095">MSTYAPGKINGRLKLMDFDGMQWSCECSCGRTAFFCEEDLPNVRSCGCIIILALDLATNSGWAVRYSWRSPAAIKCGVFNVGTNDNGDDVSWETKYALTSNMVYRLILEHKPDFVVIEEPEHRVTQFSRKKKNPVTGAIEESSTINPNALQLTGISGAAIGVCMNMKVPCGTIPSRSWHSKYHGKGVKPGPNEDWKDVAIRSCEQENIELPNTKKDKKDAAEAVCISACWHWCNVLDITWMRNRFVALRTGAAKALARKKAQASGDLFAGAPA</sequence>
<evidence type="ECO:0000313" key="2">
    <source>
        <dbReference type="Proteomes" id="UP000192074"/>
    </source>
</evidence>
<dbReference type="AlphaFoldDB" id="A0A822UZ91"/>
<reference evidence="1 2" key="1">
    <citation type="submission" date="2016-01" db="EMBL/GenBank/DDBJ databases">
        <authorList>
            <person name="Regsiter A."/>
            <person name="william w."/>
        </authorList>
    </citation>
    <scope>NUCLEOTIDE SEQUENCE [LARGE SCALE GENOMIC DNA]</scope>
    <source>
        <strain evidence="1 2">B6</strain>
    </source>
</reference>
<dbReference type="Gene3D" id="3.30.420.10">
    <property type="entry name" value="Ribonuclease H-like superfamily/Ribonuclease H"/>
    <property type="match status" value="1"/>
</dbReference>
<dbReference type="GO" id="GO:0003676">
    <property type="term" value="F:nucleic acid binding"/>
    <property type="evidence" value="ECO:0007669"/>
    <property type="project" value="InterPro"/>
</dbReference>
<dbReference type="Proteomes" id="UP000192074">
    <property type="component" value="Unassembled WGS sequence"/>
</dbReference>
<organism evidence="1 2">
    <name type="scientific">Agrobacterium tumefaciens str. B6</name>
    <dbReference type="NCBI Taxonomy" id="1183423"/>
    <lineage>
        <taxon>Bacteria</taxon>
        <taxon>Pseudomonadati</taxon>
        <taxon>Pseudomonadota</taxon>
        <taxon>Alphaproteobacteria</taxon>
        <taxon>Hyphomicrobiales</taxon>
        <taxon>Rhizobiaceae</taxon>
        <taxon>Rhizobium/Agrobacterium group</taxon>
        <taxon>Agrobacterium</taxon>
        <taxon>Agrobacterium tumefaciens complex</taxon>
    </lineage>
</organism>